<sequence>MHSLVTDVKQDYFESWVTQALIRLKTSSVNRNLDLLSSVYEAAKRWRWIKDNPIRAIKRPQNPPPRDRRISDKEIKHILKALFFDGHIVSESWHQVAVGFLFAIETAMRQGEI</sequence>
<evidence type="ECO:0008006" key="4">
    <source>
        <dbReference type="Google" id="ProtNLM"/>
    </source>
</evidence>
<name>A0ABV2BNZ6_9GAMM</name>
<dbReference type="Gene3D" id="1.10.150.130">
    <property type="match status" value="1"/>
</dbReference>
<evidence type="ECO:0000313" key="3">
    <source>
        <dbReference type="Proteomes" id="UP001548189"/>
    </source>
</evidence>
<accession>A0ABV2BNZ6</accession>
<dbReference type="EMBL" id="JBEVCJ010000001">
    <property type="protein sequence ID" value="MET1253666.1"/>
    <property type="molecule type" value="Genomic_DNA"/>
</dbReference>
<gene>
    <name evidence="2" type="ORF">ABVT43_00865</name>
</gene>
<comment type="caution">
    <text evidence="2">The sequence shown here is derived from an EMBL/GenBank/DDBJ whole genome shotgun (WGS) entry which is preliminary data.</text>
</comment>
<dbReference type="Proteomes" id="UP001548189">
    <property type="component" value="Unassembled WGS sequence"/>
</dbReference>
<keyword evidence="3" id="KW-1185">Reference proteome</keyword>
<organism evidence="2 3">
    <name type="scientific">Aliikangiella maris</name>
    <dbReference type="NCBI Taxonomy" id="3162458"/>
    <lineage>
        <taxon>Bacteria</taxon>
        <taxon>Pseudomonadati</taxon>
        <taxon>Pseudomonadota</taxon>
        <taxon>Gammaproteobacteria</taxon>
        <taxon>Oceanospirillales</taxon>
        <taxon>Pleioneaceae</taxon>
        <taxon>Aliikangiella</taxon>
    </lineage>
</organism>
<evidence type="ECO:0000313" key="2">
    <source>
        <dbReference type="EMBL" id="MET1253666.1"/>
    </source>
</evidence>
<evidence type="ECO:0000256" key="1">
    <source>
        <dbReference type="ARBA" id="ARBA00023125"/>
    </source>
</evidence>
<dbReference type="SUPFAM" id="SSF56349">
    <property type="entry name" value="DNA breaking-rejoining enzymes"/>
    <property type="match status" value="1"/>
</dbReference>
<reference evidence="2 3" key="1">
    <citation type="submission" date="2024-06" db="EMBL/GenBank/DDBJ databases">
        <authorList>
            <person name="Li F."/>
        </authorList>
    </citation>
    <scope>NUCLEOTIDE SEQUENCE [LARGE SCALE GENOMIC DNA]</scope>
    <source>
        <strain evidence="2 3">GXAS 311</strain>
    </source>
</reference>
<proteinExistence type="predicted"/>
<keyword evidence="1" id="KW-0238">DNA-binding</keyword>
<dbReference type="RefSeq" id="WP_353873207.1">
    <property type="nucleotide sequence ID" value="NZ_JBEVCJ010000001.1"/>
</dbReference>
<dbReference type="InterPro" id="IPR010998">
    <property type="entry name" value="Integrase_recombinase_N"/>
</dbReference>
<dbReference type="InterPro" id="IPR011010">
    <property type="entry name" value="DNA_brk_join_enz"/>
</dbReference>
<protein>
    <recommendedName>
        <fullName evidence="4">Core-binding (CB) domain-containing protein</fullName>
    </recommendedName>
</protein>